<keyword evidence="2" id="KW-0274">FAD</keyword>
<accession>A0A9J7AQZ8</accession>
<sequence length="294" mass="30603">MYKQVCVSVMAATTTYLRPDMLAAALDALASKPLTVAAGCTDLFPSTESKALPYDVLDITGIEGLSGIRLDENGLTIGGTTTWSEIAEADLPPALHALQLAAREVGSRQIQNRGTLAGNICNASPAADGIPPLLVLNAQVELSAASGVRHLPLTEYLLGPRKTQRRADEILTSVRIPSPALAGQSHFLKLGARTYLVISIAMTAARVVIEDGVVTEAALAVGACGPVARRIDAAEQALIGQPLNPDAITDQLVAGALSPIDDIRADAGFRITSAAELLRRTLRAIEAGPGGMTQ</sequence>
<dbReference type="InterPro" id="IPR002346">
    <property type="entry name" value="Mopterin_DH_FAD-bd"/>
</dbReference>
<keyword evidence="1" id="KW-0285">Flavoprotein</keyword>
<dbReference type="Pfam" id="PF00941">
    <property type="entry name" value="FAD_binding_5"/>
    <property type="match status" value="1"/>
</dbReference>
<dbReference type="SMART" id="SM01092">
    <property type="entry name" value="CO_deh_flav_C"/>
    <property type="match status" value="1"/>
</dbReference>
<dbReference type="RefSeq" id="WP_257767872.1">
    <property type="nucleotide sequence ID" value="NZ_CP102480.1"/>
</dbReference>
<evidence type="ECO:0000313" key="5">
    <source>
        <dbReference type="EMBL" id="UUX49306.1"/>
    </source>
</evidence>
<dbReference type="InterPro" id="IPR016169">
    <property type="entry name" value="FAD-bd_PCMH_sub2"/>
</dbReference>
<dbReference type="EMBL" id="CP102480">
    <property type="protein sequence ID" value="UUX49306.1"/>
    <property type="molecule type" value="Genomic_DNA"/>
</dbReference>
<protein>
    <submittedName>
        <fullName evidence="5">FAD binding domain-containing protein</fullName>
    </submittedName>
</protein>
<dbReference type="SUPFAM" id="SSF56176">
    <property type="entry name" value="FAD-binding/transporter-associated domain-like"/>
    <property type="match status" value="1"/>
</dbReference>
<keyword evidence="6" id="KW-1185">Reference proteome</keyword>
<dbReference type="InterPro" id="IPR005107">
    <property type="entry name" value="CO_DH_flav_C"/>
</dbReference>
<organism evidence="5 6">
    <name type="scientific">Nisaea acidiphila</name>
    <dbReference type="NCBI Taxonomy" id="1862145"/>
    <lineage>
        <taxon>Bacteria</taxon>
        <taxon>Pseudomonadati</taxon>
        <taxon>Pseudomonadota</taxon>
        <taxon>Alphaproteobacteria</taxon>
        <taxon>Rhodospirillales</taxon>
        <taxon>Thalassobaculaceae</taxon>
        <taxon>Nisaea</taxon>
    </lineage>
</organism>
<proteinExistence type="predicted"/>
<keyword evidence="3" id="KW-0560">Oxidoreductase</keyword>
<dbReference type="InterPro" id="IPR036683">
    <property type="entry name" value="CO_DH_flav_C_dom_sf"/>
</dbReference>
<evidence type="ECO:0000256" key="3">
    <source>
        <dbReference type="ARBA" id="ARBA00023002"/>
    </source>
</evidence>
<dbReference type="Gene3D" id="3.30.390.50">
    <property type="entry name" value="CO dehydrogenase flavoprotein, C-terminal domain"/>
    <property type="match status" value="1"/>
</dbReference>
<gene>
    <name evidence="5" type="ORF">NUH88_18130</name>
</gene>
<dbReference type="InterPro" id="IPR016166">
    <property type="entry name" value="FAD-bd_PCMH"/>
</dbReference>
<dbReference type="KEGG" id="naci:NUH88_18130"/>
<dbReference type="GO" id="GO:0016491">
    <property type="term" value="F:oxidoreductase activity"/>
    <property type="evidence" value="ECO:0007669"/>
    <property type="project" value="UniProtKB-KW"/>
</dbReference>
<dbReference type="PANTHER" id="PTHR42659:SF2">
    <property type="entry name" value="XANTHINE DEHYDROGENASE SUBUNIT C-RELATED"/>
    <property type="match status" value="1"/>
</dbReference>
<dbReference type="Gene3D" id="3.30.465.10">
    <property type="match status" value="1"/>
</dbReference>
<feature type="domain" description="FAD-binding PCMH-type" evidence="4">
    <location>
        <begin position="9"/>
        <end position="181"/>
    </location>
</feature>
<evidence type="ECO:0000256" key="2">
    <source>
        <dbReference type="ARBA" id="ARBA00022827"/>
    </source>
</evidence>
<dbReference type="Proteomes" id="UP001060336">
    <property type="component" value="Chromosome"/>
</dbReference>
<dbReference type="PANTHER" id="PTHR42659">
    <property type="entry name" value="XANTHINE DEHYDROGENASE SUBUNIT C-RELATED"/>
    <property type="match status" value="1"/>
</dbReference>
<evidence type="ECO:0000259" key="4">
    <source>
        <dbReference type="PROSITE" id="PS51387"/>
    </source>
</evidence>
<dbReference type="AlphaFoldDB" id="A0A9J7AQZ8"/>
<dbReference type="SUPFAM" id="SSF55447">
    <property type="entry name" value="CO dehydrogenase flavoprotein C-terminal domain-like"/>
    <property type="match status" value="1"/>
</dbReference>
<reference evidence="5" key="1">
    <citation type="submission" date="2022-08" db="EMBL/GenBank/DDBJ databases">
        <title>Nisaea acidiphila sp. nov., isolated from a marine algal debris and emended description of the genus Nisaea Urios et al. 2008.</title>
        <authorList>
            <person name="Kwon K."/>
        </authorList>
    </citation>
    <scope>NUCLEOTIDE SEQUENCE</scope>
    <source>
        <strain evidence="5">MEBiC11861</strain>
    </source>
</reference>
<dbReference type="GO" id="GO:0071949">
    <property type="term" value="F:FAD binding"/>
    <property type="evidence" value="ECO:0007669"/>
    <property type="project" value="InterPro"/>
</dbReference>
<evidence type="ECO:0000256" key="1">
    <source>
        <dbReference type="ARBA" id="ARBA00022630"/>
    </source>
</evidence>
<evidence type="ECO:0000313" key="6">
    <source>
        <dbReference type="Proteomes" id="UP001060336"/>
    </source>
</evidence>
<dbReference type="Pfam" id="PF03450">
    <property type="entry name" value="CO_deh_flav_C"/>
    <property type="match status" value="1"/>
</dbReference>
<dbReference type="InterPro" id="IPR036318">
    <property type="entry name" value="FAD-bd_PCMH-like_sf"/>
</dbReference>
<dbReference type="PROSITE" id="PS51387">
    <property type="entry name" value="FAD_PCMH"/>
    <property type="match status" value="1"/>
</dbReference>
<name>A0A9J7AQZ8_9PROT</name>
<dbReference type="InterPro" id="IPR051312">
    <property type="entry name" value="Diverse_Substr_Oxidored"/>
</dbReference>